<sequence>MSAEITAAKVVTAKIVAATKSTDITAAETTLVVMTLNDYGIRLFDDYGYLDRVGHWFRHFDRNLDWYLDRIGYLDGHLYGYLDREGHWLLHWIGYVLRDLHWFVEVFAEQSANYYFNGLKRASLEKCIDLKRNYVGK</sequence>
<evidence type="ECO:0000313" key="2">
    <source>
        <dbReference type="Proteomes" id="UP000078540"/>
    </source>
</evidence>
<keyword evidence="2" id="KW-1185">Reference proteome</keyword>
<name>A0A195BFP4_9HYME</name>
<protein>
    <submittedName>
        <fullName evidence="1">Uncharacterized protein</fullName>
    </submittedName>
</protein>
<accession>A0A195BFP4</accession>
<dbReference type="AlphaFoldDB" id="A0A195BFP4"/>
<organism evidence="1 2">
    <name type="scientific">Atta colombica</name>
    <dbReference type="NCBI Taxonomy" id="520822"/>
    <lineage>
        <taxon>Eukaryota</taxon>
        <taxon>Metazoa</taxon>
        <taxon>Ecdysozoa</taxon>
        <taxon>Arthropoda</taxon>
        <taxon>Hexapoda</taxon>
        <taxon>Insecta</taxon>
        <taxon>Pterygota</taxon>
        <taxon>Neoptera</taxon>
        <taxon>Endopterygota</taxon>
        <taxon>Hymenoptera</taxon>
        <taxon>Apocrita</taxon>
        <taxon>Aculeata</taxon>
        <taxon>Formicoidea</taxon>
        <taxon>Formicidae</taxon>
        <taxon>Myrmicinae</taxon>
        <taxon>Atta</taxon>
    </lineage>
</organism>
<proteinExistence type="predicted"/>
<dbReference type="Proteomes" id="UP000078540">
    <property type="component" value="Unassembled WGS sequence"/>
</dbReference>
<evidence type="ECO:0000313" key="1">
    <source>
        <dbReference type="EMBL" id="KYM83029.1"/>
    </source>
</evidence>
<gene>
    <name evidence="1" type="ORF">ALC53_06294</name>
</gene>
<reference evidence="1 2" key="1">
    <citation type="submission" date="2015-09" db="EMBL/GenBank/DDBJ databases">
        <title>Atta colombica WGS genome.</title>
        <authorList>
            <person name="Nygaard S."/>
            <person name="Hu H."/>
            <person name="Boomsma J."/>
            <person name="Zhang G."/>
        </authorList>
    </citation>
    <scope>NUCLEOTIDE SEQUENCE [LARGE SCALE GENOMIC DNA]</scope>
    <source>
        <strain evidence="1">Treedump-2</strain>
        <tissue evidence="1">Whole body</tissue>
    </source>
</reference>
<dbReference type="EMBL" id="KQ976500">
    <property type="protein sequence ID" value="KYM83029.1"/>
    <property type="molecule type" value="Genomic_DNA"/>
</dbReference>